<dbReference type="NCBIfam" id="TIGR03714">
    <property type="entry name" value="secA2"/>
    <property type="match status" value="1"/>
</dbReference>
<dbReference type="GO" id="GO:0031522">
    <property type="term" value="C:cell envelope Sec protein transport complex"/>
    <property type="evidence" value="ECO:0007669"/>
    <property type="project" value="TreeGrafter"/>
</dbReference>
<dbReference type="SMART" id="SM00957">
    <property type="entry name" value="SecA_DEAD"/>
    <property type="match status" value="1"/>
</dbReference>
<dbReference type="GO" id="GO:0043952">
    <property type="term" value="P:protein transport by the Sec complex"/>
    <property type="evidence" value="ECO:0007669"/>
    <property type="project" value="TreeGrafter"/>
</dbReference>
<dbReference type="PROSITE" id="PS51192">
    <property type="entry name" value="HELICASE_ATP_BIND_1"/>
    <property type="match status" value="1"/>
</dbReference>
<evidence type="ECO:0000259" key="13">
    <source>
        <dbReference type="PROSITE" id="PS51192"/>
    </source>
</evidence>
<keyword evidence="7 12" id="KW-0067">ATP-binding</keyword>
<evidence type="ECO:0000313" key="17">
    <source>
        <dbReference type="Proteomes" id="UP000254797"/>
    </source>
</evidence>
<evidence type="ECO:0000256" key="1">
    <source>
        <dbReference type="ARBA" id="ARBA00004170"/>
    </source>
</evidence>
<dbReference type="CDD" id="cd17928">
    <property type="entry name" value="DEXDc_SecA"/>
    <property type="match status" value="1"/>
</dbReference>
<dbReference type="SUPFAM" id="SSF81886">
    <property type="entry name" value="Helical scaffold and wing domains of SecA"/>
    <property type="match status" value="1"/>
</dbReference>
<dbReference type="Gene3D" id="3.40.50.300">
    <property type="entry name" value="P-loop containing nucleotide triphosphate hydrolases"/>
    <property type="match status" value="2"/>
</dbReference>
<feature type="binding site" evidence="12">
    <location>
        <position position="83"/>
    </location>
    <ligand>
        <name>ATP</name>
        <dbReference type="ChEBI" id="CHEBI:30616"/>
    </ligand>
</feature>
<evidence type="ECO:0000259" key="14">
    <source>
        <dbReference type="PROSITE" id="PS51194"/>
    </source>
</evidence>
<dbReference type="RefSeq" id="WP_115246843.1">
    <property type="nucleotide sequence ID" value="NZ_UHFG01000004.1"/>
</dbReference>
<dbReference type="InterPro" id="IPR014001">
    <property type="entry name" value="Helicase_ATP-bd"/>
</dbReference>
<dbReference type="EMBL" id="UHFG01000004">
    <property type="protein sequence ID" value="SUN51788.1"/>
    <property type="molecule type" value="Genomic_DNA"/>
</dbReference>
<dbReference type="GO" id="GO:0006605">
    <property type="term" value="P:protein targeting"/>
    <property type="evidence" value="ECO:0007669"/>
    <property type="project" value="UniProtKB-UniRule"/>
</dbReference>
<dbReference type="PROSITE" id="PS51194">
    <property type="entry name" value="HELICASE_CTER"/>
    <property type="match status" value="1"/>
</dbReference>
<dbReference type="InterPro" id="IPR022490">
    <property type="entry name" value="SecA2"/>
</dbReference>
<dbReference type="Proteomes" id="UP000254797">
    <property type="component" value="Unassembled WGS sequence"/>
</dbReference>
<dbReference type="Gene3D" id="3.90.1440.10">
    <property type="entry name" value="SecA, preprotein cross-linking domain"/>
    <property type="match status" value="1"/>
</dbReference>
<dbReference type="GO" id="GO:0008564">
    <property type="term" value="F:protein-exporting ATPase activity"/>
    <property type="evidence" value="ECO:0007669"/>
    <property type="project" value="UniProtKB-EC"/>
</dbReference>
<evidence type="ECO:0000256" key="8">
    <source>
        <dbReference type="ARBA" id="ARBA00022927"/>
    </source>
</evidence>
<dbReference type="Pfam" id="PF07517">
    <property type="entry name" value="SecA_DEAD"/>
    <property type="match status" value="1"/>
</dbReference>
<evidence type="ECO:0000313" key="16">
    <source>
        <dbReference type="EMBL" id="SUN51788.1"/>
    </source>
</evidence>
<keyword evidence="10 12" id="KW-0811">Translocation</keyword>
<dbReference type="Gene3D" id="1.10.3060.10">
    <property type="entry name" value="Helical scaffold and wing domains of SecA"/>
    <property type="match status" value="1"/>
</dbReference>
<evidence type="ECO:0000256" key="3">
    <source>
        <dbReference type="ARBA" id="ARBA00022448"/>
    </source>
</evidence>
<evidence type="ECO:0000259" key="15">
    <source>
        <dbReference type="PROSITE" id="PS51196"/>
    </source>
</evidence>
<dbReference type="CDD" id="cd18803">
    <property type="entry name" value="SF2_C_secA"/>
    <property type="match status" value="1"/>
</dbReference>
<dbReference type="HAMAP" id="MF_01382">
    <property type="entry name" value="SecA"/>
    <property type="match status" value="1"/>
</dbReference>
<keyword evidence="11 12" id="KW-0472">Membrane</keyword>
<keyword evidence="8 12" id="KW-0653">Protein transport</keyword>
<sequence length="795" mass="90332">MTRKVSLALSALKLKPIKGILKRVNQLSQQWASMSDKDLRYQTYLLRQRLAEGDSLDMILPEAFATVREAAKRVLGMYPFDVQVMGAIVLHQGRIAEMKTGEGKTLTATMPLYLNALEGKGAILVTTNEYLAVRDAKEMEPLYHFLGLNVGIGVTENKENNLTVDQKRDIYQSDIVYTTSAALGFDYLIENLASSSHEKFLRGFHYIIVDEADAILLDIAQTPLIISGSPRVQSNLYMVCQRFVETLKENLEYKYDKDKQTVYLLEEGMDWAETFFNVADIYDDDFAELNRHINLALRAKHLYQKGRDYVVQDEEVNLLDNRTGRLLEGTRLQSGIHQAIETKEGLNRSQESRAMASITYQNLFNLFPKLSGMTGTGKAVESELLETYGMDVVLIPTHRPVQRQDLPDQIFVTLPEKLYATLGEVKRRHSTGQPILLISGTVEVAEIYSKMLLQEGIAHSLLTANNLAKEAMIIKEAGQLGAVTVATSLAGRGTDIKLGVEVASLGGLAVLGTERMANSRIDWQLRGRAGRQGDPGISQFFISLEDDLILKQGPKWLKDYFEKNDHANRSNYGLPLKARRFKRAINQAQLKSEDEAADRRYQTVQFDEALRIQRQLVYGLREKLINQQGSLAQAVEKIVNEMIEDFVEQRENDSEAILKRHILENYSYQFKQLPGSVNPGSDKEVKALLWKLFSDEMTKKQQLLKSQESQEEFFRLCVLKAIDSCWIEEVDHLQQLKAVVISRSLAQRNSMYEYYQEAFRSYEDMARAVKVEVIRHAMLSTIRISRDGEKSIYFA</sequence>
<dbReference type="GO" id="GO:0005886">
    <property type="term" value="C:plasma membrane"/>
    <property type="evidence" value="ECO:0007669"/>
    <property type="project" value="UniProtKB-SubCell"/>
</dbReference>
<keyword evidence="4 12" id="KW-1003">Cell membrane</keyword>
<dbReference type="PRINTS" id="PR00906">
    <property type="entry name" value="SECA"/>
</dbReference>
<protein>
    <recommendedName>
        <fullName evidence="12">Protein translocase subunit SecA</fullName>
        <ecNumber evidence="12">7.4.2.8</ecNumber>
    </recommendedName>
</protein>
<feature type="domain" description="SecA family profile" evidence="15">
    <location>
        <begin position="1"/>
        <end position="573"/>
    </location>
</feature>
<keyword evidence="6 12" id="KW-0547">Nucleotide-binding</keyword>
<comment type="catalytic activity">
    <reaction evidence="12">
        <text>ATP + H2O + cellular proteinSide 1 = ADP + phosphate + cellular proteinSide 2.</text>
        <dbReference type="EC" id="7.4.2.8"/>
    </reaction>
</comment>
<comment type="subunit">
    <text evidence="12">Monomer and homodimer. Part of the essential Sec protein translocation apparatus which comprises SecA, SecYEG and auxiliary proteins SecDF. Other proteins may also be involved.</text>
</comment>
<evidence type="ECO:0000256" key="12">
    <source>
        <dbReference type="HAMAP-Rule" id="MF_01382"/>
    </source>
</evidence>
<comment type="subcellular location">
    <subcellularLocation>
        <location evidence="12">Cell membrane</location>
        <topology evidence="12">Peripheral membrane protein</topology>
        <orientation evidence="12">Cytoplasmic side</orientation>
    </subcellularLocation>
    <subcellularLocation>
        <location evidence="12">Cytoplasm</location>
    </subcellularLocation>
    <subcellularLocation>
        <location evidence="1">Membrane</location>
        <topology evidence="1">Peripheral membrane protein</topology>
    </subcellularLocation>
    <text evidence="12">Distribution is 50-50.</text>
</comment>
<dbReference type="InterPro" id="IPR011115">
    <property type="entry name" value="SecA_DEAD"/>
</dbReference>
<accession>A0A380JY49</accession>
<dbReference type="GO" id="GO:0005829">
    <property type="term" value="C:cytosol"/>
    <property type="evidence" value="ECO:0007669"/>
    <property type="project" value="TreeGrafter"/>
</dbReference>
<dbReference type="PANTHER" id="PTHR30612:SF0">
    <property type="entry name" value="CHLOROPLAST PROTEIN-TRANSPORTING ATPASE"/>
    <property type="match status" value="1"/>
</dbReference>
<dbReference type="SMART" id="SM00958">
    <property type="entry name" value="SecA_PP_bind"/>
    <property type="match status" value="1"/>
</dbReference>
<dbReference type="InterPro" id="IPR011116">
    <property type="entry name" value="SecA_Wing/Scaffold"/>
</dbReference>
<dbReference type="PANTHER" id="PTHR30612">
    <property type="entry name" value="SECA INNER MEMBRANE COMPONENT OF SEC PROTEIN SECRETION SYSTEM"/>
    <property type="match status" value="1"/>
</dbReference>
<comment type="function">
    <text evidence="12">Part of the Sec protein translocase complex. Interacts with the SecYEG preprotein conducting channel. Has a central role in coupling the hydrolysis of ATP to the transfer of proteins into and across the cell membrane, serving as an ATP-driven molecular motor driving the stepwise translocation of polypeptide chains across the membrane.</text>
</comment>
<dbReference type="PROSITE" id="PS51196">
    <property type="entry name" value="SECA_MOTOR_DEAD"/>
    <property type="match status" value="1"/>
</dbReference>
<evidence type="ECO:0000256" key="11">
    <source>
        <dbReference type="ARBA" id="ARBA00023136"/>
    </source>
</evidence>
<gene>
    <name evidence="16" type="primary">secA2</name>
    <name evidence="12" type="synonym">secA</name>
    <name evidence="16" type="ORF">NCTC4670_02193</name>
</gene>
<evidence type="ECO:0000256" key="2">
    <source>
        <dbReference type="ARBA" id="ARBA00007650"/>
    </source>
</evidence>
<evidence type="ECO:0000256" key="4">
    <source>
        <dbReference type="ARBA" id="ARBA00022475"/>
    </source>
</evidence>
<keyword evidence="3 12" id="KW-0813">Transport</keyword>
<keyword evidence="5 12" id="KW-0963">Cytoplasm</keyword>
<dbReference type="GO" id="GO:0017038">
    <property type="term" value="P:protein import"/>
    <property type="evidence" value="ECO:0007669"/>
    <property type="project" value="InterPro"/>
</dbReference>
<dbReference type="InterPro" id="IPR036266">
    <property type="entry name" value="SecA_Wing/Scaffold_sf"/>
</dbReference>
<feature type="binding site" evidence="12">
    <location>
        <begin position="101"/>
        <end position="105"/>
    </location>
    <ligand>
        <name>ATP</name>
        <dbReference type="ChEBI" id="CHEBI:30616"/>
    </ligand>
</feature>
<dbReference type="NCBIfam" id="NF006630">
    <property type="entry name" value="PRK09200.1"/>
    <property type="match status" value="1"/>
</dbReference>
<evidence type="ECO:0000256" key="5">
    <source>
        <dbReference type="ARBA" id="ARBA00022490"/>
    </source>
</evidence>
<reference evidence="16 17" key="1">
    <citation type="submission" date="2018-06" db="EMBL/GenBank/DDBJ databases">
        <authorList>
            <consortium name="Pathogen Informatics"/>
            <person name="Doyle S."/>
        </authorList>
    </citation>
    <scope>NUCLEOTIDE SEQUENCE [LARGE SCALE GENOMIC DNA]</scope>
    <source>
        <strain evidence="16 17">NCTC4670</strain>
    </source>
</reference>
<dbReference type="Pfam" id="PF01043">
    <property type="entry name" value="SecA_PP_bind"/>
    <property type="match status" value="1"/>
</dbReference>
<dbReference type="Pfam" id="PF07516">
    <property type="entry name" value="SecA_SW"/>
    <property type="match status" value="1"/>
</dbReference>
<organism evidence="16 17">
    <name type="scientific">Streptococcus dysgalactiae subsp. dysgalactiae</name>
    <dbReference type="NCBI Taxonomy" id="99822"/>
    <lineage>
        <taxon>Bacteria</taxon>
        <taxon>Bacillati</taxon>
        <taxon>Bacillota</taxon>
        <taxon>Bacilli</taxon>
        <taxon>Lactobacillales</taxon>
        <taxon>Streptococcaceae</taxon>
        <taxon>Streptococcus</taxon>
    </lineage>
</organism>
<evidence type="ECO:0000256" key="6">
    <source>
        <dbReference type="ARBA" id="ARBA00022741"/>
    </source>
</evidence>
<dbReference type="GO" id="GO:0005524">
    <property type="term" value="F:ATP binding"/>
    <property type="evidence" value="ECO:0007669"/>
    <property type="project" value="UniProtKB-UniRule"/>
</dbReference>
<dbReference type="InterPro" id="IPR001650">
    <property type="entry name" value="Helicase_C-like"/>
</dbReference>
<feature type="domain" description="Helicase ATP-binding" evidence="13">
    <location>
        <begin position="85"/>
        <end position="248"/>
    </location>
</feature>
<dbReference type="FunFam" id="3.40.50.300:FF:000429">
    <property type="entry name" value="Preprotein translocase subunit SecA"/>
    <property type="match status" value="1"/>
</dbReference>
<keyword evidence="9 12" id="KW-1278">Translocase</keyword>
<dbReference type="GO" id="GO:0065002">
    <property type="term" value="P:intracellular protein transmembrane transport"/>
    <property type="evidence" value="ECO:0007669"/>
    <property type="project" value="UniProtKB-UniRule"/>
</dbReference>
<dbReference type="InterPro" id="IPR011130">
    <property type="entry name" value="SecA_preprotein_X-link_dom"/>
</dbReference>
<dbReference type="Pfam" id="PF21090">
    <property type="entry name" value="P-loop_SecA"/>
    <property type="match status" value="1"/>
</dbReference>
<dbReference type="EC" id="7.4.2.8" evidence="12"/>
<evidence type="ECO:0000256" key="10">
    <source>
        <dbReference type="ARBA" id="ARBA00023010"/>
    </source>
</evidence>
<dbReference type="SUPFAM" id="SSF52540">
    <property type="entry name" value="P-loop containing nucleoside triphosphate hydrolases"/>
    <property type="match status" value="2"/>
</dbReference>
<dbReference type="InterPro" id="IPR014018">
    <property type="entry name" value="SecA_motor_DEAD"/>
</dbReference>
<evidence type="ECO:0000256" key="7">
    <source>
        <dbReference type="ARBA" id="ARBA00022840"/>
    </source>
</evidence>
<proteinExistence type="inferred from homology"/>
<dbReference type="InterPro" id="IPR044722">
    <property type="entry name" value="SecA_SF2_C"/>
</dbReference>
<feature type="binding site" evidence="12">
    <location>
        <position position="495"/>
    </location>
    <ligand>
        <name>ATP</name>
        <dbReference type="ChEBI" id="CHEBI:30616"/>
    </ligand>
</feature>
<dbReference type="AlphaFoldDB" id="A0A380JY49"/>
<dbReference type="SUPFAM" id="SSF81767">
    <property type="entry name" value="Pre-protein crosslinking domain of SecA"/>
    <property type="match status" value="1"/>
</dbReference>
<comment type="similarity">
    <text evidence="2 12">Belongs to the SecA family.</text>
</comment>
<dbReference type="InterPro" id="IPR036670">
    <property type="entry name" value="SecA_X-link_sf"/>
</dbReference>
<name>A0A380JY49_STRDY</name>
<evidence type="ECO:0000256" key="9">
    <source>
        <dbReference type="ARBA" id="ARBA00022967"/>
    </source>
</evidence>
<dbReference type="InterPro" id="IPR027417">
    <property type="entry name" value="P-loop_NTPase"/>
</dbReference>
<dbReference type="InterPro" id="IPR000185">
    <property type="entry name" value="SecA"/>
</dbReference>
<feature type="domain" description="Helicase C-terminal" evidence="14">
    <location>
        <begin position="406"/>
        <end position="582"/>
    </location>
</feature>